<gene>
    <name evidence="1" type="ORF">SAMN04487996_107227</name>
</gene>
<organism evidence="1 2">
    <name type="scientific">Dyadobacter soli</name>
    <dbReference type="NCBI Taxonomy" id="659014"/>
    <lineage>
        <taxon>Bacteria</taxon>
        <taxon>Pseudomonadati</taxon>
        <taxon>Bacteroidota</taxon>
        <taxon>Cytophagia</taxon>
        <taxon>Cytophagales</taxon>
        <taxon>Spirosomataceae</taxon>
        <taxon>Dyadobacter</taxon>
    </lineage>
</organism>
<keyword evidence="2" id="KW-1185">Reference proteome</keyword>
<dbReference type="OrthoDB" id="903507at2"/>
<dbReference type="RefSeq" id="WP_090150445.1">
    <property type="nucleotide sequence ID" value="NZ_FNAN01000007.1"/>
</dbReference>
<dbReference type="NCBIfam" id="TIGR04183">
    <property type="entry name" value="Por_Secre_tail"/>
    <property type="match status" value="1"/>
</dbReference>
<dbReference type="InterPro" id="IPR026444">
    <property type="entry name" value="Secre_tail"/>
</dbReference>
<name>A0A1G7GEG6_9BACT</name>
<reference evidence="2" key="1">
    <citation type="submission" date="2016-10" db="EMBL/GenBank/DDBJ databases">
        <authorList>
            <person name="Varghese N."/>
            <person name="Submissions S."/>
        </authorList>
    </citation>
    <scope>NUCLEOTIDE SEQUENCE [LARGE SCALE GENOMIC DNA]</scope>
    <source>
        <strain evidence="2">DSM 25329</strain>
    </source>
</reference>
<evidence type="ECO:0000313" key="2">
    <source>
        <dbReference type="Proteomes" id="UP000198748"/>
    </source>
</evidence>
<protein>
    <submittedName>
        <fullName evidence="1">Por secretion system C-terminal sorting domain-containing protein</fullName>
    </submittedName>
</protein>
<dbReference type="Proteomes" id="UP000198748">
    <property type="component" value="Unassembled WGS sequence"/>
</dbReference>
<dbReference type="EMBL" id="FNAN01000007">
    <property type="protein sequence ID" value="SDE86532.1"/>
    <property type="molecule type" value="Genomic_DNA"/>
</dbReference>
<evidence type="ECO:0000313" key="1">
    <source>
        <dbReference type="EMBL" id="SDE86532.1"/>
    </source>
</evidence>
<sequence length="689" mass="74458">MAFSLIATPSTSGKVVLSSGDTVNLQYATDWTAPYATMFSLPKTKAGTYSIKSANNACGPMAVEGQVNIKVNPVDFMPVSISPSFPCAGGEVKVLFRTAGGEFNANTKFRIRFVGDNVNFGTFFYRDVPATLTGKNQLTARVPDNFYGGSIYLGIVAENPAAVSINKALRFYINEKSTFKLTTQKPVIDLGETTDVSANPTGWWPFKITFTSGEVTESWLQVRPEKTTTYQVKTYESGCGVTQDPPNSTLTITVRPSLLLADPSRTGDPQIVCEGKTVRLGFKAAGVTSQTTYSVQASNYSPKEIALFPAKVVGDSVEFFIPKNTSQDPDLNYDQISALRLVSANPALSSPMIPFKIQSPPTMVLTGPQPGVPFPSAARLDFDLRGGTPYTVELANGSKEVYDQRNVWFEQFVKRDTVFKVAKLSNACFSNSNPPSFPIKVTNPSGTTPNVFARLITKKTYCMSDSVEVEIGFSGKFEAGNVFTLSYLRNAQSTTYPIRQITKPGISSVATFGTRSGAAFASTSATSDDQGNAKAVVLLTGTGPWRYSYGNDLGAVNRYAATSPDTLLITSKEPSAYFKLLSVTNGCGAGTISEPSTIQVEVILGTEERGHNKELLAFGPNPTGGRIVLRFKTASRRELTLYHANGTLLRTKVISGTETEVDMHEYPAGTYLLKIGDPKRGQVLKIVKE</sequence>
<proteinExistence type="predicted"/>
<dbReference type="STRING" id="659014.SAMN04487996_107227"/>
<dbReference type="AlphaFoldDB" id="A0A1G7GEG6"/>
<accession>A0A1G7GEG6</accession>